<dbReference type="PANTHER" id="PTHR40394:SF2">
    <property type="entry name" value="QUINOL:CYTOCHROME C OXIDOREDUCTASE MEMBRANE PROTEIN"/>
    <property type="match status" value="1"/>
</dbReference>
<keyword evidence="2 4" id="KW-0479">Metal-binding</keyword>
<dbReference type="Gene3D" id="1.10.760.10">
    <property type="entry name" value="Cytochrome c-like domain"/>
    <property type="match status" value="1"/>
</dbReference>
<accession>A0ABQ3BHR9</accession>
<keyword evidence="3 4" id="KW-0408">Iron</keyword>
<protein>
    <submittedName>
        <fullName evidence="8">Cytochrome c</fullName>
    </submittedName>
</protein>
<evidence type="ECO:0000256" key="4">
    <source>
        <dbReference type="PROSITE-ProRule" id="PRU00433"/>
    </source>
</evidence>
<evidence type="ECO:0000313" key="9">
    <source>
        <dbReference type="Proteomes" id="UP000615593"/>
    </source>
</evidence>
<keyword evidence="1 4" id="KW-0349">Heme</keyword>
<dbReference type="Pfam" id="PF13442">
    <property type="entry name" value="Cytochrome_CBB3"/>
    <property type="match status" value="1"/>
</dbReference>
<feature type="region of interest" description="Disordered" evidence="5">
    <location>
        <begin position="194"/>
        <end position="242"/>
    </location>
</feature>
<dbReference type="GeneID" id="94367899"/>
<keyword evidence="9" id="KW-1185">Reference proteome</keyword>
<dbReference type="Proteomes" id="UP000615593">
    <property type="component" value="Unassembled WGS sequence"/>
</dbReference>
<dbReference type="PROSITE" id="PS51007">
    <property type="entry name" value="CYTC"/>
    <property type="match status" value="1"/>
</dbReference>
<feature type="compositionally biased region" description="Basic and acidic residues" evidence="5">
    <location>
        <begin position="214"/>
        <end position="226"/>
    </location>
</feature>
<evidence type="ECO:0000256" key="1">
    <source>
        <dbReference type="ARBA" id="ARBA00022617"/>
    </source>
</evidence>
<name>A0ABQ3BHR9_9FLAO</name>
<dbReference type="InterPro" id="IPR036909">
    <property type="entry name" value="Cyt_c-like_dom_sf"/>
</dbReference>
<dbReference type="PANTHER" id="PTHR40394">
    <property type="entry name" value="LIPOPROTEIN-RELATED"/>
    <property type="match status" value="1"/>
</dbReference>
<reference evidence="9" key="1">
    <citation type="journal article" date="2019" name="Int. J. Syst. Evol. Microbiol.">
        <title>The Global Catalogue of Microorganisms (GCM) 10K type strain sequencing project: providing services to taxonomists for standard genome sequencing and annotation.</title>
        <authorList>
            <consortium name="The Broad Institute Genomics Platform"/>
            <consortium name="The Broad Institute Genome Sequencing Center for Infectious Disease"/>
            <person name="Wu L."/>
            <person name="Ma J."/>
        </authorList>
    </citation>
    <scope>NUCLEOTIDE SEQUENCE [LARGE SCALE GENOMIC DNA]</scope>
    <source>
        <strain evidence="9">KCTC 12708</strain>
    </source>
</reference>
<organism evidence="8 9">
    <name type="scientific">Mesonia mobilis</name>
    <dbReference type="NCBI Taxonomy" id="369791"/>
    <lineage>
        <taxon>Bacteria</taxon>
        <taxon>Pseudomonadati</taxon>
        <taxon>Bacteroidota</taxon>
        <taxon>Flavobacteriia</taxon>
        <taxon>Flavobacteriales</taxon>
        <taxon>Flavobacteriaceae</taxon>
        <taxon>Mesonia</taxon>
    </lineage>
</organism>
<evidence type="ECO:0000313" key="8">
    <source>
        <dbReference type="EMBL" id="GGZ44907.1"/>
    </source>
</evidence>
<dbReference type="InterPro" id="IPR009056">
    <property type="entry name" value="Cyt_c-like_dom"/>
</dbReference>
<feature type="chain" id="PRO_5045315194" evidence="6">
    <location>
        <begin position="18"/>
        <end position="242"/>
    </location>
</feature>
<evidence type="ECO:0000259" key="7">
    <source>
        <dbReference type="PROSITE" id="PS51007"/>
    </source>
</evidence>
<evidence type="ECO:0000256" key="2">
    <source>
        <dbReference type="ARBA" id="ARBA00022723"/>
    </source>
</evidence>
<dbReference type="PROSITE" id="PS51257">
    <property type="entry name" value="PROKAR_LIPOPROTEIN"/>
    <property type="match status" value="1"/>
</dbReference>
<dbReference type="EMBL" id="BMWY01000001">
    <property type="protein sequence ID" value="GGZ44907.1"/>
    <property type="molecule type" value="Genomic_DNA"/>
</dbReference>
<feature type="compositionally biased region" description="Acidic residues" evidence="5">
    <location>
        <begin position="227"/>
        <end position="242"/>
    </location>
</feature>
<evidence type="ECO:0000256" key="3">
    <source>
        <dbReference type="ARBA" id="ARBA00023004"/>
    </source>
</evidence>
<proteinExistence type="predicted"/>
<keyword evidence="6" id="KW-0732">Signal</keyword>
<feature type="signal peptide" evidence="6">
    <location>
        <begin position="1"/>
        <end position="17"/>
    </location>
</feature>
<dbReference type="RefSeq" id="WP_027885875.1">
    <property type="nucleotide sequence ID" value="NZ_BMWY01000001.1"/>
</dbReference>
<gene>
    <name evidence="8" type="primary">actE</name>
    <name evidence="8" type="ORF">GCM10008088_02560</name>
</gene>
<dbReference type="SUPFAM" id="SSF46626">
    <property type="entry name" value="Cytochrome c"/>
    <property type="match status" value="1"/>
</dbReference>
<sequence length="242" mass="27411">MKRLFNIGLLLVSASLAVGCFNKDDRNYQYFPNMYESVGYEAYGSYETFENSQEAKLPVEGTIPRGWKPYGYEDSNDGYQNAKANLSNPLPYTEDNVNEGKALYTIYCAICHGDKGDGKGTLSQREKILGIPAYNDAGRAITEGSVYHVMYYGLNTMGSYAAQISEKERWQINHYVMDLKRQLNGDPKREFVSEEEAELNTLVENTDATEEMSAEEHREDNHAAETHEEETTEGEQENTEVN</sequence>
<feature type="domain" description="Cytochrome c" evidence="7">
    <location>
        <begin position="95"/>
        <end position="180"/>
    </location>
</feature>
<comment type="caution">
    <text evidence="8">The sequence shown here is derived from an EMBL/GenBank/DDBJ whole genome shotgun (WGS) entry which is preliminary data.</text>
</comment>
<evidence type="ECO:0000256" key="5">
    <source>
        <dbReference type="SAM" id="MobiDB-lite"/>
    </source>
</evidence>
<evidence type="ECO:0000256" key="6">
    <source>
        <dbReference type="SAM" id="SignalP"/>
    </source>
</evidence>